<evidence type="ECO:0000313" key="2">
    <source>
        <dbReference type="EMBL" id="PVA07132.1"/>
    </source>
</evidence>
<dbReference type="InterPro" id="IPR027065">
    <property type="entry name" value="Lon_Prtase"/>
</dbReference>
<dbReference type="GO" id="GO:0005524">
    <property type="term" value="F:ATP binding"/>
    <property type="evidence" value="ECO:0007669"/>
    <property type="project" value="InterPro"/>
</dbReference>
<keyword evidence="3" id="KW-1185">Reference proteome</keyword>
<dbReference type="Proteomes" id="UP000244817">
    <property type="component" value="Unassembled WGS sequence"/>
</dbReference>
<dbReference type="AlphaFoldDB" id="A0A2T7FY90"/>
<dbReference type="PANTHER" id="PTHR43718:SF2">
    <property type="entry name" value="LON PROTEASE HOMOLOG, MITOCHONDRIAL"/>
    <property type="match status" value="1"/>
</dbReference>
<dbReference type="GO" id="GO:0004252">
    <property type="term" value="F:serine-type endopeptidase activity"/>
    <property type="evidence" value="ECO:0007669"/>
    <property type="project" value="InterPro"/>
</dbReference>
<dbReference type="GO" id="GO:0004176">
    <property type="term" value="F:ATP-dependent peptidase activity"/>
    <property type="evidence" value="ECO:0007669"/>
    <property type="project" value="InterPro"/>
</dbReference>
<dbReference type="PANTHER" id="PTHR43718">
    <property type="entry name" value="LON PROTEASE"/>
    <property type="match status" value="1"/>
</dbReference>
<dbReference type="GO" id="GO:0006515">
    <property type="term" value="P:protein quality control for misfolded or incompletely synthesized proteins"/>
    <property type="evidence" value="ECO:0007669"/>
    <property type="project" value="TreeGrafter"/>
</dbReference>
<protein>
    <submittedName>
        <fullName evidence="2">Peptidase</fullName>
    </submittedName>
</protein>
<sequence>MTLIKIIDLPRFETSSDKIAQRLQLTLTRIRLNKCLADPQNNFRLPEDFDGEDFEVLDSELLDEIELDRGDLQRIRNRADKLSRARRAAAGITHLKPEDLNRLTPALNGMKVVTAKDLNWADEVAAKLHAEMPWMKFATDHLWKVLRRIAVRGDPLTLRPVILNGPPGIGKSVWARSVAIALSVPSIDIDASKGGAGIAVAGLERGWSSSVEGQPIGLLLSKRIANPLIVVDEICKGRTATSNRGTYHAFSDSLLSLLEPATAAKWECPFFRVRFNMSHISWVLTSNVIENVPETLRSRCQIIEIPDLTTEQLQSFAYKKGSTMGLSKASVEAVAMAIALAPKVTKRRQSLRDVLRMLERAQNMDGGPRLH</sequence>
<proteinExistence type="predicted"/>
<comment type="caution">
    <text evidence="2">The sequence shown here is derived from an EMBL/GenBank/DDBJ whole genome shotgun (WGS) entry which is preliminary data.</text>
</comment>
<feature type="domain" description="ATPase AAA-type core" evidence="1">
    <location>
        <begin position="161"/>
        <end position="303"/>
    </location>
</feature>
<name>A0A2T7FY90_9RHOB</name>
<dbReference type="SUPFAM" id="SSF52540">
    <property type="entry name" value="P-loop containing nucleoside triphosphate hydrolases"/>
    <property type="match status" value="1"/>
</dbReference>
<dbReference type="EMBL" id="QCYG01000003">
    <property type="protein sequence ID" value="PVA07132.1"/>
    <property type="molecule type" value="Genomic_DNA"/>
</dbReference>
<dbReference type="InterPro" id="IPR027417">
    <property type="entry name" value="P-loop_NTPase"/>
</dbReference>
<evidence type="ECO:0000259" key="1">
    <source>
        <dbReference type="Pfam" id="PF00004"/>
    </source>
</evidence>
<evidence type="ECO:0000313" key="3">
    <source>
        <dbReference type="Proteomes" id="UP000244817"/>
    </source>
</evidence>
<dbReference type="GO" id="GO:0016887">
    <property type="term" value="F:ATP hydrolysis activity"/>
    <property type="evidence" value="ECO:0007669"/>
    <property type="project" value="InterPro"/>
</dbReference>
<dbReference type="Pfam" id="PF00004">
    <property type="entry name" value="AAA"/>
    <property type="match status" value="1"/>
</dbReference>
<organism evidence="2 3">
    <name type="scientific">Thalassorhabdomicrobium marinisediminis</name>
    <dbReference type="NCBI Taxonomy" id="2170577"/>
    <lineage>
        <taxon>Bacteria</taxon>
        <taxon>Pseudomonadati</taxon>
        <taxon>Pseudomonadota</taxon>
        <taxon>Alphaproteobacteria</taxon>
        <taxon>Rhodobacterales</taxon>
        <taxon>Paracoccaceae</taxon>
        <taxon>Thalassorhabdomicrobium</taxon>
    </lineage>
</organism>
<dbReference type="RefSeq" id="WP_108639961.1">
    <property type="nucleotide sequence ID" value="NZ_QCYG01000003.1"/>
</dbReference>
<dbReference type="OrthoDB" id="5297432at2"/>
<dbReference type="InterPro" id="IPR003959">
    <property type="entry name" value="ATPase_AAA_core"/>
</dbReference>
<reference evidence="2 3" key="1">
    <citation type="submission" date="2018-04" db="EMBL/GenBank/DDBJ databases">
        <title>Pelagivirga bohaiensis gen. nov., sp. nov., a bacterium isolated from the Bohai Sea.</title>
        <authorList>
            <person name="Ji X."/>
        </authorList>
    </citation>
    <scope>NUCLEOTIDE SEQUENCE [LARGE SCALE GENOMIC DNA]</scope>
    <source>
        <strain evidence="2 3">BH-SD16</strain>
    </source>
</reference>
<gene>
    <name evidence="2" type="ORF">DC363_04555</name>
</gene>
<dbReference type="Gene3D" id="3.40.50.300">
    <property type="entry name" value="P-loop containing nucleotide triphosphate hydrolases"/>
    <property type="match status" value="1"/>
</dbReference>
<accession>A0A2T7FY90</accession>